<dbReference type="InterPro" id="IPR005129">
    <property type="entry name" value="GTPase_ArgK"/>
</dbReference>
<proteinExistence type="inferred from homology"/>
<dbReference type="OrthoDB" id="9778292at2"/>
<feature type="domain" description="AAA+ ATPase" evidence="6">
    <location>
        <begin position="11"/>
        <end position="161"/>
    </location>
</feature>
<dbReference type="InterPro" id="IPR003593">
    <property type="entry name" value="AAA+_ATPase"/>
</dbReference>
<dbReference type="Gene3D" id="3.40.50.300">
    <property type="entry name" value="P-loop containing nucleotide triphosphate hydrolases"/>
    <property type="match status" value="1"/>
</dbReference>
<dbReference type="NCBIfam" id="TIGR00750">
    <property type="entry name" value="lao"/>
    <property type="match status" value="1"/>
</dbReference>
<gene>
    <name evidence="7" type="ORF">BN1232_05929</name>
</gene>
<dbReference type="GO" id="GO:0003924">
    <property type="term" value="F:GTPase activity"/>
    <property type="evidence" value="ECO:0007669"/>
    <property type="project" value="InterPro"/>
</dbReference>
<dbReference type="InterPro" id="IPR027417">
    <property type="entry name" value="P-loop_NTPase"/>
</dbReference>
<organism evidence="7 8">
    <name type="scientific">Mycobacterium lentiflavum</name>
    <dbReference type="NCBI Taxonomy" id="141349"/>
    <lineage>
        <taxon>Bacteria</taxon>
        <taxon>Bacillati</taxon>
        <taxon>Actinomycetota</taxon>
        <taxon>Actinomycetes</taxon>
        <taxon>Mycobacteriales</taxon>
        <taxon>Mycobacteriaceae</taxon>
        <taxon>Mycobacterium</taxon>
        <taxon>Mycobacterium simiae complex</taxon>
    </lineage>
</organism>
<keyword evidence="3" id="KW-0378">Hydrolase</keyword>
<keyword evidence="7" id="KW-0418">Kinase</keyword>
<evidence type="ECO:0000259" key="6">
    <source>
        <dbReference type="SMART" id="SM00382"/>
    </source>
</evidence>
<dbReference type="Pfam" id="PF03308">
    <property type="entry name" value="MeaB"/>
    <property type="match status" value="1"/>
</dbReference>
<evidence type="ECO:0000313" key="8">
    <source>
        <dbReference type="Proteomes" id="UP000199251"/>
    </source>
</evidence>
<dbReference type="RefSeq" id="WP_090609750.1">
    <property type="nucleotide sequence ID" value="NZ_CTEE01000002.1"/>
</dbReference>
<keyword evidence="4" id="KW-0342">GTP-binding</keyword>
<keyword evidence="2" id="KW-0547">Nucleotide-binding</keyword>
<dbReference type="SUPFAM" id="SSF52540">
    <property type="entry name" value="P-loop containing nucleoside triphosphate hydrolases"/>
    <property type="match status" value="1"/>
</dbReference>
<dbReference type="InterPro" id="IPR052040">
    <property type="entry name" value="GTPase/Isobutyryl-CoA_mutase"/>
</dbReference>
<protein>
    <submittedName>
        <fullName evidence="7">Transport system kinase</fullName>
    </submittedName>
</protein>
<evidence type="ECO:0000256" key="4">
    <source>
        <dbReference type="ARBA" id="ARBA00023134"/>
    </source>
</evidence>
<evidence type="ECO:0000313" key="7">
    <source>
        <dbReference type="EMBL" id="CQD23917.1"/>
    </source>
</evidence>
<dbReference type="STRING" id="141349.BN1232_05929"/>
<dbReference type="SMART" id="SM00382">
    <property type="entry name" value="AAA"/>
    <property type="match status" value="1"/>
</dbReference>
<evidence type="ECO:0000256" key="5">
    <source>
        <dbReference type="ARBA" id="ARBA00023186"/>
    </source>
</evidence>
<keyword evidence="5" id="KW-0143">Chaperone</keyword>
<evidence type="ECO:0000256" key="1">
    <source>
        <dbReference type="ARBA" id="ARBA00009625"/>
    </source>
</evidence>
<reference evidence="7 8" key="1">
    <citation type="submission" date="2015-03" db="EMBL/GenBank/DDBJ databases">
        <authorList>
            <person name="Urmite Genomes"/>
        </authorList>
    </citation>
    <scope>NUCLEOTIDE SEQUENCE [LARGE SCALE GENOMIC DNA]</scope>
    <source>
        <strain evidence="7 8">CSUR P1491</strain>
    </source>
</reference>
<keyword evidence="7" id="KW-0808">Transferase</keyword>
<evidence type="ECO:0000256" key="3">
    <source>
        <dbReference type="ARBA" id="ARBA00022801"/>
    </source>
</evidence>
<dbReference type="EMBL" id="CTEE01000002">
    <property type="protein sequence ID" value="CQD23917.1"/>
    <property type="molecule type" value="Genomic_DNA"/>
</dbReference>
<dbReference type="GO" id="GO:0005525">
    <property type="term" value="F:GTP binding"/>
    <property type="evidence" value="ECO:0007669"/>
    <property type="project" value="UniProtKB-KW"/>
</dbReference>
<dbReference type="PANTHER" id="PTHR43087">
    <property type="entry name" value="LYSINE/ARGININE/ORNITHINE TRANSPORT SYSTEM KINASE"/>
    <property type="match status" value="1"/>
</dbReference>
<evidence type="ECO:0000256" key="2">
    <source>
        <dbReference type="ARBA" id="ARBA00022741"/>
    </source>
</evidence>
<dbReference type="Proteomes" id="UP000199251">
    <property type="component" value="Unassembled WGS sequence"/>
</dbReference>
<accession>A0A0E4H2W4</accession>
<dbReference type="GO" id="GO:0016301">
    <property type="term" value="F:kinase activity"/>
    <property type="evidence" value="ECO:0007669"/>
    <property type="project" value="UniProtKB-KW"/>
</dbReference>
<dbReference type="AlphaFoldDB" id="A0A0E4H2W4"/>
<comment type="similarity">
    <text evidence="1">Belongs to the SIMIBI class G3E GTPase family. ArgK/MeaB subfamily.</text>
</comment>
<dbReference type="PANTHER" id="PTHR43087:SF1">
    <property type="entry name" value="LAO_AO TRANSPORT SYSTEM ATPASE"/>
    <property type="match status" value="1"/>
</dbReference>
<name>A0A0E4H2W4_MYCLN</name>
<sequence length="279" mass="29243">MRTALRPHTGTATVVGLTGPPGAGKSSLIAAMVTALRSRDTRVAVVAVDPSSPISGGAVLGDRTRMVMHTVDDGVFIRAVASRGQPGGLARAVPSLVDALDAAGWPVILLETVGAGQSDTEIAEIADVTVLVSVPGLGDDLHAIKAGMLELADVLVVNKCDLPGAENTARQLERAIRFRTPNAARPPVIRTSATDATGIDALLDAVKGTVRADGQRLRTRRELLHAVEAEFSRRLRQIPLDEECAAVRAGRRQIDEIVTELLAPLNCPLSGESPDRSDA</sequence>